<evidence type="ECO:0000256" key="3">
    <source>
        <dbReference type="SAM" id="MobiDB-lite"/>
    </source>
</evidence>
<dbReference type="PANTHER" id="PTHR13789:SF309">
    <property type="entry name" value="PUTATIVE (AFU_ORTHOLOGUE AFUA_6G14510)-RELATED"/>
    <property type="match status" value="1"/>
</dbReference>
<evidence type="ECO:0000313" key="5">
    <source>
        <dbReference type="EMBL" id="GAA3755368.1"/>
    </source>
</evidence>
<gene>
    <name evidence="5" type="ORF">GCM10022402_37520</name>
</gene>
<dbReference type="SUPFAM" id="SSF51905">
    <property type="entry name" value="FAD/NAD(P)-binding domain"/>
    <property type="match status" value="1"/>
</dbReference>
<accession>A0ABP7G5Z0</accession>
<dbReference type="RefSeq" id="WP_344973941.1">
    <property type="nucleotide sequence ID" value="NZ_BAABDD010000020.1"/>
</dbReference>
<protein>
    <submittedName>
        <fullName evidence="5">NAD(P)/FAD-dependent oxidoreductase</fullName>
    </submittedName>
</protein>
<feature type="region of interest" description="Disordered" evidence="3">
    <location>
        <begin position="355"/>
        <end position="387"/>
    </location>
</feature>
<evidence type="ECO:0000313" key="6">
    <source>
        <dbReference type="Proteomes" id="UP001500908"/>
    </source>
</evidence>
<proteinExistence type="predicted"/>
<comment type="caution">
    <text evidence="5">The sequence shown here is derived from an EMBL/GenBank/DDBJ whole genome shotgun (WGS) entry which is preliminary data.</text>
</comment>
<dbReference type="InterPro" id="IPR002938">
    <property type="entry name" value="FAD-bd"/>
</dbReference>
<keyword evidence="6" id="KW-1185">Reference proteome</keyword>
<dbReference type="Proteomes" id="UP001500908">
    <property type="component" value="Unassembled WGS sequence"/>
</dbReference>
<dbReference type="Gene3D" id="3.30.9.10">
    <property type="entry name" value="D-Amino Acid Oxidase, subunit A, domain 2"/>
    <property type="match status" value="1"/>
</dbReference>
<keyword evidence="2" id="KW-0503">Monooxygenase</keyword>
<dbReference type="EMBL" id="BAABDD010000020">
    <property type="protein sequence ID" value="GAA3755368.1"/>
    <property type="molecule type" value="Genomic_DNA"/>
</dbReference>
<evidence type="ECO:0000256" key="1">
    <source>
        <dbReference type="ARBA" id="ARBA00023002"/>
    </source>
</evidence>
<dbReference type="InterPro" id="IPR036188">
    <property type="entry name" value="FAD/NAD-bd_sf"/>
</dbReference>
<organism evidence="5 6">
    <name type="scientific">Salinactinospora qingdaonensis</name>
    <dbReference type="NCBI Taxonomy" id="702744"/>
    <lineage>
        <taxon>Bacteria</taxon>
        <taxon>Bacillati</taxon>
        <taxon>Actinomycetota</taxon>
        <taxon>Actinomycetes</taxon>
        <taxon>Streptosporangiales</taxon>
        <taxon>Nocardiopsidaceae</taxon>
        <taxon>Salinactinospora</taxon>
    </lineage>
</organism>
<keyword evidence="1" id="KW-0560">Oxidoreductase</keyword>
<feature type="domain" description="FAD-binding" evidence="4">
    <location>
        <begin position="14"/>
        <end position="312"/>
    </location>
</feature>
<reference evidence="6" key="1">
    <citation type="journal article" date="2019" name="Int. J. Syst. Evol. Microbiol.">
        <title>The Global Catalogue of Microorganisms (GCM) 10K type strain sequencing project: providing services to taxonomists for standard genome sequencing and annotation.</title>
        <authorList>
            <consortium name="The Broad Institute Genomics Platform"/>
            <consortium name="The Broad Institute Genome Sequencing Center for Infectious Disease"/>
            <person name="Wu L."/>
            <person name="Ma J."/>
        </authorList>
    </citation>
    <scope>NUCLEOTIDE SEQUENCE [LARGE SCALE GENOMIC DNA]</scope>
    <source>
        <strain evidence="6">JCM 17137</strain>
    </source>
</reference>
<dbReference type="Pfam" id="PF01494">
    <property type="entry name" value="FAD_binding_3"/>
    <property type="match status" value="1"/>
</dbReference>
<dbReference type="PANTHER" id="PTHR13789">
    <property type="entry name" value="MONOOXYGENASE"/>
    <property type="match status" value="1"/>
</dbReference>
<evidence type="ECO:0000256" key="2">
    <source>
        <dbReference type="ARBA" id="ARBA00023033"/>
    </source>
</evidence>
<sequence>MTLTTSENGRHAEISGAGFAGLTAATALALRGWTVRLHEKGNELREQGAGIVLWENSIKVLEAIGAYDAVLADSMTPPYYETRMHGSTVSREEFGDLRWRTLTRPHLHRSLLDAALRAGVEVRSGSEVVAADPAGSITLASGETFEADLVVGADGVRSKVRDSIGFEQDRWKSRDGIIRFLVPRHKAELGPGEWDNVIDFWNLEPRYLRVLYVPCNERELYVALGAPRADEQGSQTPIDLDLWTSVFPELTPVLKSAAVAEDARYYGYQTTKLRHWSHGRVALVGDSAHAMCPALAQGAGTAMANAYTLATAATAADDDSDAFAAALRDWERLERPITDRCQQRSADYAATRRMAEGNQFGPENLETAVYDPTDPLRHGAGAAGKQR</sequence>
<name>A0ABP7G5Z0_9ACTN</name>
<evidence type="ECO:0000259" key="4">
    <source>
        <dbReference type="Pfam" id="PF01494"/>
    </source>
</evidence>
<dbReference type="PRINTS" id="PR00420">
    <property type="entry name" value="RNGMNOXGNASE"/>
</dbReference>
<dbReference type="Gene3D" id="3.50.50.60">
    <property type="entry name" value="FAD/NAD(P)-binding domain"/>
    <property type="match status" value="1"/>
</dbReference>
<dbReference type="InterPro" id="IPR050493">
    <property type="entry name" value="FAD-dep_Monooxygenase_BioMet"/>
</dbReference>